<dbReference type="RefSeq" id="WP_272965831.1">
    <property type="nucleotide sequence ID" value="NZ_CALBIY010000109.1"/>
</dbReference>
<proteinExistence type="predicted"/>
<accession>A0A358DZP0</accession>
<dbReference type="PANTHER" id="PTHR35149:SF2">
    <property type="entry name" value="DUF262 DOMAIN-CONTAINING PROTEIN"/>
    <property type="match status" value="1"/>
</dbReference>
<protein>
    <recommendedName>
        <fullName evidence="5">DUF262 domain-containing protein</fullName>
    </recommendedName>
</protein>
<evidence type="ECO:0000313" key="3">
    <source>
        <dbReference type="EMBL" id="HBU51620.1"/>
    </source>
</evidence>
<dbReference type="EMBL" id="DONK01000151">
    <property type="protein sequence ID" value="HBU51620.1"/>
    <property type="molecule type" value="Genomic_DNA"/>
</dbReference>
<reference evidence="3 4" key="1">
    <citation type="journal article" date="2018" name="Nat. Biotechnol.">
        <title>A standardized bacterial taxonomy based on genome phylogeny substantially revises the tree of life.</title>
        <authorList>
            <person name="Parks D.H."/>
            <person name="Chuvochina M."/>
            <person name="Waite D.W."/>
            <person name="Rinke C."/>
            <person name="Skarshewski A."/>
            <person name="Chaumeil P.A."/>
            <person name="Hugenholtz P."/>
        </authorList>
    </citation>
    <scope>NUCLEOTIDE SEQUENCE [LARGE SCALE GENOMIC DNA]</scope>
    <source>
        <strain evidence="3">UBA11621</strain>
    </source>
</reference>
<dbReference type="Pfam" id="PF07510">
    <property type="entry name" value="GmrSD_C"/>
    <property type="match status" value="1"/>
</dbReference>
<feature type="domain" description="GmrSD restriction endonucleases N-terminal" evidence="1">
    <location>
        <begin position="14"/>
        <end position="233"/>
    </location>
</feature>
<dbReference type="AlphaFoldDB" id="A0A358DZP0"/>
<name>A0A358DZP0_9ALTE</name>
<organism evidence="3 4">
    <name type="scientific">Alteromonas australica</name>
    <dbReference type="NCBI Taxonomy" id="589873"/>
    <lineage>
        <taxon>Bacteria</taxon>
        <taxon>Pseudomonadati</taxon>
        <taxon>Pseudomonadota</taxon>
        <taxon>Gammaproteobacteria</taxon>
        <taxon>Alteromonadales</taxon>
        <taxon>Alteromonadaceae</taxon>
        <taxon>Alteromonas/Salinimonas group</taxon>
        <taxon>Alteromonas</taxon>
    </lineage>
</organism>
<evidence type="ECO:0000259" key="1">
    <source>
        <dbReference type="Pfam" id="PF03235"/>
    </source>
</evidence>
<dbReference type="Pfam" id="PF03235">
    <property type="entry name" value="GmrSD_N"/>
    <property type="match status" value="1"/>
</dbReference>
<evidence type="ECO:0000259" key="2">
    <source>
        <dbReference type="Pfam" id="PF07510"/>
    </source>
</evidence>
<dbReference type="PANTHER" id="PTHR35149">
    <property type="entry name" value="SLL5132 PROTEIN"/>
    <property type="match status" value="1"/>
</dbReference>
<dbReference type="InterPro" id="IPR004919">
    <property type="entry name" value="GmrSD_N"/>
</dbReference>
<dbReference type="Proteomes" id="UP000264779">
    <property type="component" value="Unassembled WGS sequence"/>
</dbReference>
<sequence>MQKKTLEAHEFPLKEVFCDDYSFEIPGYQRPYSWEVEQAETLVSDLIGFLSEQPPNIQDANPYFLGSIVLIKDTGTLAQVVDGQQRLTTLTILLSVLRSLLPETKRAVLEGAILQKGDEILLTEDKPRLQTRPKDQQFFLRHIQEFGGLETLFENNDKLNDSQSNILNNAKAMHAQLVKLDEAQLIRLTQFIMNGCFVVLVTTPDIDSAYRIFSVMNDRGMDLSATDILKSLVTGAISETNSKQEFYTNKWEDLEEEIGRERFGALFAHIRMIEMRAKSRSNMVSDFKNHIKPELYPIDFIDNKLTPYTRIYSEILDQSFCSQEHAYDINRSLFWLTRIDNNDWVPPALYFINKFRNHPAKVAYFLDRLEKLASVQMINRISINHRIIRYTSILNAIDAGTVFEENKSGAPLYLSEEEKQDALKQLNGPIYKLSRIRVMVLLRLDSELGDSMATYKHSKVTVEHVMPQTINPISQWQEWCPDKETHEELVHCLGNLALLSRNKNSAASNYDFAKKKSEYFNPANGHTAFILTNQILAQEKWTPDDIRERQKFLLSKLASTWQLDSQ</sequence>
<dbReference type="InterPro" id="IPR011089">
    <property type="entry name" value="GmrSD_C"/>
</dbReference>
<comment type="caution">
    <text evidence="3">The sequence shown here is derived from an EMBL/GenBank/DDBJ whole genome shotgun (WGS) entry which is preliminary data.</text>
</comment>
<gene>
    <name evidence="3" type="ORF">DEB45_10205</name>
</gene>
<feature type="domain" description="GmrSD restriction endonucleases C-terminal" evidence="2">
    <location>
        <begin position="431"/>
        <end position="554"/>
    </location>
</feature>
<evidence type="ECO:0008006" key="5">
    <source>
        <dbReference type="Google" id="ProtNLM"/>
    </source>
</evidence>
<evidence type="ECO:0000313" key="4">
    <source>
        <dbReference type="Proteomes" id="UP000264779"/>
    </source>
</evidence>